<keyword evidence="1" id="KW-1133">Transmembrane helix</keyword>
<evidence type="ECO:0000256" key="1">
    <source>
        <dbReference type="SAM" id="Phobius"/>
    </source>
</evidence>
<dbReference type="EMBL" id="SUNE01000009">
    <property type="protein sequence ID" value="MDG5900942.1"/>
    <property type="molecule type" value="Genomic_DNA"/>
</dbReference>
<feature type="transmembrane region" description="Helical" evidence="1">
    <location>
        <begin position="51"/>
        <end position="72"/>
    </location>
</feature>
<comment type="caution">
    <text evidence="2">The sequence shown here is derived from an EMBL/GenBank/DDBJ whole genome shotgun (WGS) entry which is preliminary data.</text>
</comment>
<organism evidence="2">
    <name type="scientific">Shewanella xiamenensis</name>
    <dbReference type="NCBI Taxonomy" id="332186"/>
    <lineage>
        <taxon>Bacteria</taxon>
        <taxon>Pseudomonadati</taxon>
        <taxon>Pseudomonadota</taxon>
        <taxon>Gammaproteobacteria</taxon>
        <taxon>Alteromonadales</taxon>
        <taxon>Shewanellaceae</taxon>
        <taxon>Shewanella</taxon>
    </lineage>
</organism>
<keyword evidence="1" id="KW-0812">Transmembrane</keyword>
<reference evidence="2" key="1">
    <citation type="journal article" date="2019" name="Int J Environ Res Public Health">
        <title>Characterization of Chromosome-Mediated BlaOXA-894 in Shewanella xiamenensis Isolated from Pig Wastewater.</title>
        <authorList>
            <person name="Zou H."/>
            <person name="Zhou Z."/>
            <person name="Xia H."/>
            <person name="Zhao Q."/>
            <person name="Li X."/>
        </authorList>
    </citation>
    <scope>NUCLEOTIDE SEQUENCE</scope>
    <source>
        <strain evidence="2">2015oxa</strain>
    </source>
</reference>
<sequence length="76" mass="8386">MNIPLIFKCVLVLLLLFIIFNLGRALIIMVKGDDQTAEHPVPMSRYLGRRVMFSVLVILLLLVALGTGLLGLNPTP</sequence>
<dbReference type="RefSeq" id="WP_047537887.1">
    <property type="nucleotide sequence ID" value="NZ_AP025014.1"/>
</dbReference>
<keyword evidence="1" id="KW-0472">Membrane</keyword>
<dbReference type="Proteomes" id="UP001152518">
    <property type="component" value="Unassembled WGS sequence"/>
</dbReference>
<protein>
    <submittedName>
        <fullName evidence="2">DUF2909 domain-containing protein</fullName>
    </submittedName>
</protein>
<evidence type="ECO:0000313" key="2">
    <source>
        <dbReference type="EMBL" id="MDG5900942.1"/>
    </source>
</evidence>
<dbReference type="InterPro" id="IPR021313">
    <property type="entry name" value="DUF2909"/>
</dbReference>
<reference evidence="2" key="2">
    <citation type="submission" date="2019-04" db="EMBL/GenBank/DDBJ databases">
        <authorList>
            <person name="Zou H."/>
        </authorList>
    </citation>
    <scope>NUCLEOTIDE SEQUENCE</scope>
    <source>
        <strain evidence="2">2015oxa</strain>
    </source>
</reference>
<dbReference type="AlphaFoldDB" id="A0A1E3UVP4"/>
<name>A0A1E3UVP4_9GAMM</name>
<proteinExistence type="predicted"/>
<gene>
    <name evidence="2" type="ORF">E2650_13800</name>
</gene>
<dbReference type="Pfam" id="PF11137">
    <property type="entry name" value="DUF2909"/>
    <property type="match status" value="1"/>
</dbReference>
<dbReference type="OrthoDB" id="5706633at2"/>
<accession>A0A1E3UVP4</accession>